<comment type="caution">
    <text evidence="1">The sequence shown here is derived from an EMBL/GenBank/DDBJ whole genome shotgun (WGS) entry which is preliminary data.</text>
</comment>
<organism evidence="1 2">
    <name type="scientific">Candidatus Woesebacteria bacterium GW2011_GWA2_33_28</name>
    <dbReference type="NCBI Taxonomy" id="1618561"/>
    <lineage>
        <taxon>Bacteria</taxon>
        <taxon>Candidatus Woeseibacteriota</taxon>
    </lineage>
</organism>
<dbReference type="InterPro" id="IPR015797">
    <property type="entry name" value="NUDIX_hydrolase-like_dom_sf"/>
</dbReference>
<dbReference type="Gene3D" id="3.90.79.10">
    <property type="entry name" value="Nucleoside Triphosphate Pyrophosphohydrolase"/>
    <property type="match status" value="1"/>
</dbReference>
<dbReference type="EMBL" id="LBOZ01000005">
    <property type="protein sequence ID" value="KKP47197.1"/>
    <property type="molecule type" value="Genomic_DNA"/>
</dbReference>
<dbReference type="SUPFAM" id="SSF55811">
    <property type="entry name" value="Nudix"/>
    <property type="match status" value="1"/>
</dbReference>
<evidence type="ECO:0000313" key="1">
    <source>
        <dbReference type="EMBL" id="KKP47197.1"/>
    </source>
</evidence>
<dbReference type="Proteomes" id="UP000033995">
    <property type="component" value="Unassembled WGS sequence"/>
</dbReference>
<sequence length="150" mass="16952">MKNNNGEILIGGAVIFKEGRGKNHFLLSKNNEGEWEILKSTVRRGESSVRAVIRFTSEQGNMNTRVLDEVGRGTGAGTVGNKSVTFKYIYYLMLYKTGAEIMGIGEHAWFDYAGSLKKLKLKREKDMLKTANGMIKEWEKKRKSSKRPNS</sequence>
<name>A0A0G0CV95_9BACT</name>
<dbReference type="AlphaFoldDB" id="A0A0G0CV95"/>
<evidence type="ECO:0000313" key="2">
    <source>
        <dbReference type="Proteomes" id="UP000033995"/>
    </source>
</evidence>
<protein>
    <submittedName>
        <fullName evidence="1">Uncharacterized protein</fullName>
    </submittedName>
</protein>
<gene>
    <name evidence="1" type="ORF">UR38_C0005G0010</name>
</gene>
<proteinExistence type="predicted"/>
<reference evidence="1 2" key="1">
    <citation type="journal article" date="2015" name="Nature">
        <title>rRNA introns, odd ribosomes, and small enigmatic genomes across a large radiation of phyla.</title>
        <authorList>
            <person name="Brown C.T."/>
            <person name="Hug L.A."/>
            <person name="Thomas B.C."/>
            <person name="Sharon I."/>
            <person name="Castelle C.J."/>
            <person name="Singh A."/>
            <person name="Wilkins M.J."/>
            <person name="Williams K.H."/>
            <person name="Banfield J.F."/>
        </authorList>
    </citation>
    <scope>NUCLEOTIDE SEQUENCE [LARGE SCALE GENOMIC DNA]</scope>
</reference>
<accession>A0A0G0CV95</accession>